<dbReference type="EMBL" id="QEAM01000294">
    <property type="protein sequence ID" value="TPX41949.1"/>
    <property type="molecule type" value="Genomic_DNA"/>
</dbReference>
<evidence type="ECO:0000259" key="3">
    <source>
        <dbReference type="PROSITE" id="PS50821"/>
    </source>
</evidence>
<dbReference type="InterPro" id="IPR036397">
    <property type="entry name" value="RNaseH_sf"/>
</dbReference>
<evidence type="ECO:0000313" key="7">
    <source>
        <dbReference type="Proteomes" id="UP000317494"/>
    </source>
</evidence>
<feature type="domain" description="Piwi" evidence="4">
    <location>
        <begin position="646"/>
        <end position="946"/>
    </location>
</feature>
<dbReference type="Pfam" id="PF16486">
    <property type="entry name" value="ArgoN"/>
    <property type="match status" value="1"/>
</dbReference>
<dbReference type="CDD" id="cd02846">
    <property type="entry name" value="PAZ_argonaute_like"/>
    <property type="match status" value="1"/>
</dbReference>
<feature type="region of interest" description="Disordered" evidence="2">
    <location>
        <begin position="1"/>
        <end position="95"/>
    </location>
</feature>
<evidence type="ECO:0000256" key="1">
    <source>
        <dbReference type="RuleBase" id="RU361178"/>
    </source>
</evidence>
<dbReference type="Pfam" id="PF08699">
    <property type="entry name" value="ArgoL1"/>
    <property type="match status" value="1"/>
</dbReference>
<proteinExistence type="inferred from homology"/>
<comment type="similarity">
    <text evidence="1">Belongs to the argonaute family.</text>
</comment>
<dbReference type="InterPro" id="IPR003100">
    <property type="entry name" value="PAZ_dom"/>
</dbReference>
<evidence type="ECO:0000256" key="2">
    <source>
        <dbReference type="SAM" id="MobiDB-lite"/>
    </source>
</evidence>
<dbReference type="SUPFAM" id="SSF101690">
    <property type="entry name" value="PAZ domain"/>
    <property type="match status" value="1"/>
</dbReference>
<dbReference type="PROSITE" id="PS50822">
    <property type="entry name" value="PIWI"/>
    <property type="match status" value="1"/>
</dbReference>
<sequence>MSRNPDNDRRYNNSSSSSSSQRDRPSPYDRNDSRGRGYQGDDRNRPYPSDDRSAHGGYQNRRGGPPPHFTGRRGDYGGARSYGGAPGGGNPAAPLPVVLVDSTHLQAPGAYAAPSPQGGSRQLCLRPDYGSAGRKIRITSNFFQMTFPQILVYQYDLDMTIMVNDAPLKKVIIRGTKRLVFEAWKAKASKEATEEGHPEMIPVINNAIYDGEKNWYTVKPLFDKREFLVEMVDPESGLKNQYRLRAQQTTHVDMSILNNYLNYKGQGPLPEIPRVAFAVLEILIRHQPSLLFNTIGRNSYYLKELPGKSIKDGLCVHLGWFQSVRAAQGQLMLNLDVSATAMYEETTVDNLLAHFFQRASLVPLWNQLNERDKRNAAKFVTKLKTTTTYKTKSERQVSYRIAGIDNVPAVARRLENDDGSNRDETVAQYYLRVYDIKLKYPELPCAVIGGKRSQYLPLELLLVKPGQRFINQVKPEQLAEMIKSTSTTPADRFQRIIEGAKHLHGKEATADMLKNWEVNIDPRLVQVNGRVLNPPRLYTLDKRNEPLDLPIRDGGWHCNSFCKPAPEELECWAILSVESLARDRDYHAVEDFSKALVDVLVKNGVSVKNRKPEIVDGSQRRRNFPEMIRDAEARALGSGGRGPAQLLVIVIDKKNSSYYGEIKHVCETQLGIMTACVALPNLQKDPRGLSAYVQNVSLKINQKLGGSNVYAGNFDWAQTVPTMMIGADVYHPPPGSSALSIAAVVASMDKQFTRYIAATRSQQNRMETIKDIRGVMVDLLEAFKQRTKVYPQRLIFFRDGVSEGQYDMAMIEEVGGIQGAFRQLGISITLTFIVVTKRHHGRFFPADRSDGDRKNGNCTPGTTIDSTVTHPFRYDYYQYGANGLLGTSRPAHYTILYDEHQMNADMIQQLTLSLCHVYGRCSRSISLPAPVMFAHLAAGRGKHHMAGASMDDSVSTSASGQELRKIKSHIEKEMYFV</sequence>
<dbReference type="Proteomes" id="UP000317494">
    <property type="component" value="Unassembled WGS sequence"/>
</dbReference>
<dbReference type="Gene3D" id="3.40.50.2300">
    <property type="match status" value="1"/>
</dbReference>
<evidence type="ECO:0000259" key="4">
    <source>
        <dbReference type="PROSITE" id="PS50822"/>
    </source>
</evidence>
<reference evidence="7 8" key="1">
    <citation type="journal article" date="2019" name="Sci. Rep.">
        <title>Comparative genomics of chytrid fungi reveal insights into the obligate biotrophic and pathogenic lifestyle of Synchytrium endobioticum.</title>
        <authorList>
            <person name="van de Vossenberg B.T.L.H."/>
            <person name="Warris S."/>
            <person name="Nguyen H.D.T."/>
            <person name="van Gent-Pelzer M.P.E."/>
            <person name="Joly D.L."/>
            <person name="van de Geest H.C."/>
            <person name="Bonants P.J.M."/>
            <person name="Smith D.S."/>
            <person name="Levesque C.A."/>
            <person name="van der Lee T.A.J."/>
        </authorList>
    </citation>
    <scope>NUCLEOTIDE SEQUENCE [LARGE SCALE GENOMIC DNA]</scope>
    <source>
        <strain evidence="5 8">LEV6574</strain>
        <strain evidence="6 7">MB42</strain>
    </source>
</reference>
<dbReference type="InterPro" id="IPR014811">
    <property type="entry name" value="ArgoL1"/>
</dbReference>
<dbReference type="SMART" id="SM00949">
    <property type="entry name" value="PAZ"/>
    <property type="match status" value="1"/>
</dbReference>
<dbReference type="Gene3D" id="2.170.260.10">
    <property type="entry name" value="paz domain"/>
    <property type="match status" value="1"/>
</dbReference>
<dbReference type="VEuPathDB" id="FungiDB:SeMB42_g02840"/>
<evidence type="ECO:0000313" key="6">
    <source>
        <dbReference type="EMBL" id="TPX48828.1"/>
    </source>
</evidence>
<dbReference type="EMBL" id="QEAN01000093">
    <property type="protein sequence ID" value="TPX48828.1"/>
    <property type="molecule type" value="Genomic_DNA"/>
</dbReference>
<dbReference type="SUPFAM" id="SSF53098">
    <property type="entry name" value="Ribonuclease H-like"/>
    <property type="match status" value="1"/>
</dbReference>
<dbReference type="Pfam" id="PF02171">
    <property type="entry name" value="Piwi"/>
    <property type="match status" value="1"/>
</dbReference>
<dbReference type="SMART" id="SM01163">
    <property type="entry name" value="DUF1785"/>
    <property type="match status" value="1"/>
</dbReference>
<dbReference type="AlphaFoldDB" id="A0A507DD92"/>
<dbReference type="Pfam" id="PF02170">
    <property type="entry name" value="PAZ"/>
    <property type="match status" value="1"/>
</dbReference>
<dbReference type="PANTHER" id="PTHR22891">
    <property type="entry name" value="EUKARYOTIC TRANSLATION INITIATION FACTOR 2C"/>
    <property type="match status" value="1"/>
</dbReference>
<dbReference type="InterPro" id="IPR003165">
    <property type="entry name" value="Piwi"/>
</dbReference>
<evidence type="ECO:0000313" key="8">
    <source>
        <dbReference type="Proteomes" id="UP000320475"/>
    </source>
</evidence>
<comment type="caution">
    <text evidence="6">The sequence shown here is derived from an EMBL/GenBank/DDBJ whole genome shotgun (WGS) entry which is preliminary data.</text>
</comment>
<feature type="compositionally biased region" description="Basic and acidic residues" evidence="2">
    <location>
        <begin position="21"/>
        <end position="54"/>
    </location>
</feature>
<name>A0A507DD92_9FUNG</name>
<dbReference type="Gene3D" id="3.30.420.10">
    <property type="entry name" value="Ribonuclease H-like superfamily/Ribonuclease H"/>
    <property type="match status" value="1"/>
</dbReference>
<keyword evidence="7" id="KW-1185">Reference proteome</keyword>
<accession>A0A507DD92</accession>
<evidence type="ECO:0000313" key="5">
    <source>
        <dbReference type="EMBL" id="TPX41949.1"/>
    </source>
</evidence>
<dbReference type="GO" id="GO:0003723">
    <property type="term" value="F:RNA binding"/>
    <property type="evidence" value="ECO:0007669"/>
    <property type="project" value="InterPro"/>
</dbReference>
<dbReference type="SMART" id="SM00950">
    <property type="entry name" value="Piwi"/>
    <property type="match status" value="1"/>
</dbReference>
<dbReference type="STRING" id="286115.A0A507DD92"/>
<protein>
    <recommendedName>
        <fullName evidence="9">Piwi domain-containing protein</fullName>
    </recommendedName>
</protein>
<feature type="compositionally biased region" description="Basic and acidic residues" evidence="2">
    <location>
        <begin position="1"/>
        <end position="11"/>
    </location>
</feature>
<dbReference type="Proteomes" id="UP000320475">
    <property type="component" value="Unassembled WGS sequence"/>
</dbReference>
<gene>
    <name evidence="5" type="ORF">SeLEV6574_g05839</name>
    <name evidence="6" type="ORF">SeMB42_g02840</name>
</gene>
<feature type="domain" description="PAZ" evidence="3">
    <location>
        <begin position="363"/>
        <end position="465"/>
    </location>
</feature>
<evidence type="ECO:0008006" key="9">
    <source>
        <dbReference type="Google" id="ProtNLM"/>
    </source>
</evidence>
<dbReference type="InterPro" id="IPR036085">
    <property type="entry name" value="PAZ_dom_sf"/>
</dbReference>
<dbReference type="InterPro" id="IPR012337">
    <property type="entry name" value="RNaseH-like_sf"/>
</dbReference>
<dbReference type="PROSITE" id="PS50821">
    <property type="entry name" value="PAZ"/>
    <property type="match status" value="1"/>
</dbReference>
<organism evidence="6 7">
    <name type="scientific">Synchytrium endobioticum</name>
    <dbReference type="NCBI Taxonomy" id="286115"/>
    <lineage>
        <taxon>Eukaryota</taxon>
        <taxon>Fungi</taxon>
        <taxon>Fungi incertae sedis</taxon>
        <taxon>Chytridiomycota</taxon>
        <taxon>Chytridiomycota incertae sedis</taxon>
        <taxon>Chytridiomycetes</taxon>
        <taxon>Synchytriales</taxon>
        <taxon>Synchytriaceae</taxon>
        <taxon>Synchytrium</taxon>
    </lineage>
</organism>
<dbReference type="InterPro" id="IPR032474">
    <property type="entry name" value="Argonaute_N"/>
</dbReference>
<feature type="compositionally biased region" description="Gly residues" evidence="2">
    <location>
        <begin position="76"/>
        <end position="90"/>
    </location>
</feature>
<dbReference type="OrthoDB" id="10252740at2759"/>